<dbReference type="NCBIfam" id="TIGR02100">
    <property type="entry name" value="glgX_debranch"/>
    <property type="match status" value="1"/>
</dbReference>
<feature type="compositionally biased region" description="Basic and acidic residues" evidence="4">
    <location>
        <begin position="447"/>
        <end position="463"/>
    </location>
</feature>
<dbReference type="InterPro" id="IPR044505">
    <property type="entry name" value="GlgX_Isoamylase_N_E_set"/>
</dbReference>
<dbReference type="CDD" id="cd11326">
    <property type="entry name" value="AmyAc_Glg_debranch"/>
    <property type="match status" value="1"/>
</dbReference>
<sequence length="651" mass="71521">MQTPSVFPKGAQRTENGTEFAVYSRHASQIDLCLFDKTGDKESARLPMVRGEDDVHRLTVSDASTGTRYGFRAHGIYSPDHGLWFDPAKLLLDPYATEIDRPFRHDPALYAFGQETGHIVPKAILSPHHPLQRQPPLFSEGGLIYELAVKSFTQLHPDVPENIRGTVAALAHPAILAHLEKIGVDAVELMPITAWIDERHLPPLGLSNAWGYNPIGFMALDPRLCPGGVPELRDTVAALHAQGIGVILDLVFNHTGESDIEGSTMSLRGLDNLTAFRHMPGKPGELVNDTGTGNTVACDHPYIRQLIIDSLRHFVLHAGVDGFRFDLAPVLGRTAAGFDMASETLAAMHSDPVLYDRVLIAEPWDIGPGGYQLGNFPESFLEWNDRARDDMRRFWRGDAGMTGALADALSGSSPIFSRHGRTKSRSVNFLAAHDGFTLFDLVSHERKHNDQNGENNRDGHNDNHSWNNGFEGLTDDPAIMAARLADVKALLSTLFVSRGTLMLTAGDEGGRSQQGNNNAYCQDNAISWVDWSSLVPELIDHTAFLATLRRRFDVFAKADFFTGRGDVVWLAPGGQEMTVADWESQEVQAFAMVLFSLDRETGEDAELAVLINRSRNIVPFALPGDGWSAIGTDFGNPAFLPARSVVFYLRG</sequence>
<dbReference type="GO" id="GO:0005980">
    <property type="term" value="P:glycogen catabolic process"/>
    <property type="evidence" value="ECO:0007669"/>
    <property type="project" value="InterPro"/>
</dbReference>
<evidence type="ECO:0000256" key="3">
    <source>
        <dbReference type="ARBA" id="ARBA00023295"/>
    </source>
</evidence>
<dbReference type="InterPro" id="IPR014756">
    <property type="entry name" value="Ig_E-set"/>
</dbReference>
<dbReference type="InterPro" id="IPR011837">
    <property type="entry name" value="Glycogen_debranch_GlgX"/>
</dbReference>
<dbReference type="InterPro" id="IPR013780">
    <property type="entry name" value="Glyco_hydro_b"/>
</dbReference>
<evidence type="ECO:0000256" key="1">
    <source>
        <dbReference type="ARBA" id="ARBA00008061"/>
    </source>
</evidence>
<dbReference type="SUPFAM" id="SSF81296">
    <property type="entry name" value="E set domains"/>
    <property type="match status" value="1"/>
</dbReference>
<evidence type="ECO:0000313" key="6">
    <source>
        <dbReference type="EMBL" id="OAE49514.1"/>
    </source>
</evidence>
<dbReference type="Pfam" id="PF02922">
    <property type="entry name" value="CBM_48"/>
    <property type="match status" value="1"/>
</dbReference>
<evidence type="ECO:0000313" key="7">
    <source>
        <dbReference type="Proteomes" id="UP000077098"/>
    </source>
</evidence>
<feature type="region of interest" description="Disordered" evidence="4">
    <location>
        <begin position="447"/>
        <end position="467"/>
    </location>
</feature>
<keyword evidence="3" id="KW-0326">Glycosidase</keyword>
<dbReference type="InterPro" id="IPR013783">
    <property type="entry name" value="Ig-like_fold"/>
</dbReference>
<keyword evidence="2" id="KW-0378">Hydrolase</keyword>
<dbReference type="SUPFAM" id="SSF51445">
    <property type="entry name" value="(Trans)glycosidases"/>
    <property type="match status" value="1"/>
</dbReference>
<dbReference type="Proteomes" id="UP000077098">
    <property type="component" value="Unassembled WGS sequence"/>
</dbReference>
<proteinExistence type="inferred from homology"/>
<dbReference type="CDD" id="cd02856">
    <property type="entry name" value="E_set_GDE_Isoamylase_N"/>
    <property type="match status" value="1"/>
</dbReference>
<reference evidence="6 7" key="1">
    <citation type="submission" date="2016-05" db="EMBL/GenBank/DDBJ databases">
        <authorList>
            <person name="Lavstsen T."/>
            <person name="Jespersen J.S."/>
        </authorList>
    </citation>
    <scope>NUCLEOTIDE SEQUENCE [LARGE SCALE GENOMIC DNA]</scope>
    <source>
        <strain evidence="6 7">KCJ1736</strain>
    </source>
</reference>
<dbReference type="AlphaFoldDB" id="A0A176XJL5"/>
<comment type="similarity">
    <text evidence="1">Belongs to the glycosyl hydrolase 13 family.</text>
</comment>
<dbReference type="Gene3D" id="2.60.40.10">
    <property type="entry name" value="Immunoglobulins"/>
    <property type="match status" value="1"/>
</dbReference>
<dbReference type="GO" id="GO:0004135">
    <property type="term" value="F:amylo-alpha-1,6-glucosidase activity"/>
    <property type="evidence" value="ECO:0007669"/>
    <property type="project" value="InterPro"/>
</dbReference>
<dbReference type="SUPFAM" id="SSF51011">
    <property type="entry name" value="Glycosyl hydrolase domain"/>
    <property type="match status" value="1"/>
</dbReference>
<name>A0A176XJL5_AGRTU</name>
<evidence type="ECO:0000256" key="4">
    <source>
        <dbReference type="SAM" id="MobiDB-lite"/>
    </source>
</evidence>
<dbReference type="RefSeq" id="WP_063947163.1">
    <property type="nucleotide sequence ID" value="NZ_LXPS01000002.1"/>
</dbReference>
<evidence type="ECO:0000256" key="2">
    <source>
        <dbReference type="ARBA" id="ARBA00022801"/>
    </source>
</evidence>
<accession>A0A176XJL5</accession>
<protein>
    <submittedName>
        <fullName evidence="6">Glycogen debranching enzyme GlgX</fullName>
    </submittedName>
</protein>
<dbReference type="InterPro" id="IPR004193">
    <property type="entry name" value="Glyco_hydro_13_N"/>
</dbReference>
<dbReference type="InterPro" id="IPR006047">
    <property type="entry name" value="GH13_cat_dom"/>
</dbReference>
<feature type="domain" description="Glycosyl hydrolase family 13 catalytic" evidence="5">
    <location>
        <begin position="146"/>
        <end position="549"/>
    </location>
</feature>
<gene>
    <name evidence="6" type="ORF">A7J57_19165</name>
</gene>
<organism evidence="6 7">
    <name type="scientific">Agrobacterium tumefaciens</name>
    <dbReference type="NCBI Taxonomy" id="358"/>
    <lineage>
        <taxon>Bacteria</taxon>
        <taxon>Pseudomonadati</taxon>
        <taxon>Pseudomonadota</taxon>
        <taxon>Alphaproteobacteria</taxon>
        <taxon>Hyphomicrobiales</taxon>
        <taxon>Rhizobiaceae</taxon>
        <taxon>Rhizobium/Agrobacterium group</taxon>
        <taxon>Agrobacterium</taxon>
        <taxon>Agrobacterium tumefaciens complex</taxon>
    </lineage>
</organism>
<dbReference type="EMBL" id="LXPS01000002">
    <property type="protein sequence ID" value="OAE49514.1"/>
    <property type="molecule type" value="Genomic_DNA"/>
</dbReference>
<dbReference type="InterPro" id="IPR017853">
    <property type="entry name" value="GH"/>
</dbReference>
<evidence type="ECO:0000259" key="5">
    <source>
        <dbReference type="SMART" id="SM00642"/>
    </source>
</evidence>
<dbReference type="PANTHER" id="PTHR43002">
    <property type="entry name" value="GLYCOGEN DEBRANCHING ENZYME"/>
    <property type="match status" value="1"/>
</dbReference>
<comment type="caution">
    <text evidence="6">The sequence shown here is derived from an EMBL/GenBank/DDBJ whole genome shotgun (WGS) entry which is preliminary data.</text>
</comment>
<dbReference type="SMART" id="SM00642">
    <property type="entry name" value="Aamy"/>
    <property type="match status" value="1"/>
</dbReference>
<dbReference type="Gene3D" id="2.60.40.1180">
    <property type="entry name" value="Golgi alpha-mannosidase II"/>
    <property type="match status" value="1"/>
</dbReference>
<dbReference type="Gene3D" id="3.20.20.80">
    <property type="entry name" value="Glycosidases"/>
    <property type="match status" value="1"/>
</dbReference>